<feature type="signal peptide" evidence="2">
    <location>
        <begin position="1"/>
        <end position="18"/>
    </location>
</feature>
<proteinExistence type="predicted"/>
<dbReference type="VEuPathDB" id="VectorBase:PPAI005137"/>
<dbReference type="InterPro" id="IPR054552">
    <property type="entry name" value="SPT2_N"/>
</dbReference>
<dbReference type="EnsemblMetazoa" id="PPAI005137-RA">
    <property type="protein sequence ID" value="PPAI005137-PA"/>
    <property type="gene ID" value="PPAI005137"/>
</dbReference>
<evidence type="ECO:0000313" key="4">
    <source>
        <dbReference type="EnsemblMetazoa" id="PPAI005137-PA"/>
    </source>
</evidence>
<feature type="region of interest" description="Disordered" evidence="1">
    <location>
        <begin position="460"/>
        <end position="515"/>
    </location>
</feature>
<dbReference type="VEuPathDB" id="VectorBase:PPAPM1_005265"/>
<evidence type="ECO:0000256" key="1">
    <source>
        <dbReference type="SAM" id="MobiDB-lite"/>
    </source>
</evidence>
<accession>A0A1B0DBE8</accession>
<sequence>FPLLFQLLLSHILEILHQSNLLADVLLSHLLCKCRFHALVIINFVPVPGSVVAKNLPDVLGIGIGIILGAIIREGKQEKQEKPKVKKPPPPPVDFQSLLKLAEKKQFEPIEIVQEVKKKEPERPMTQKEKQEHEERLAIIEAKKKRMLEAKNRANGKIPKVTAPVASSSKVPPTPSTSRKPEPTREPKESKAVAEKRPQKPIKKEIEKPSGVRKDSGSVTKKPQERPKPPSEPQKTREFPPKDVQKTREFPPKDVQRPREIPRSRPEPQRPKLTKPPPKRLRIEDDDSEYDSEMDDFIREIFSEGNFSLVCLTLEALAACFSATQLLCPEVWALPLNWSFWGPQSRCYSTKFAPPKKEARDKKLSANIQKFLAKKEAEEREKEREKIRKRDELLAMRDTKSKNKINKMLKVIKSANKSVIADAVDNENTAVTLHGPDQPDEDDYGYVSQEASAFYSKMMEKYKSQPEEDKFSTGKRKVSLEVSRKVQKEPRDRNNPPKRQEMPPPPDRVPCPTTCPWITPLRKKFAK</sequence>
<dbReference type="Proteomes" id="UP000092462">
    <property type="component" value="Unassembled WGS sequence"/>
</dbReference>
<dbReference type="Pfam" id="PF22878">
    <property type="entry name" value="SPT2_N"/>
    <property type="match status" value="1"/>
</dbReference>
<feature type="domain" description="SPT2 homolog N-terminal" evidence="3">
    <location>
        <begin position="344"/>
        <end position="413"/>
    </location>
</feature>
<feature type="compositionally biased region" description="Basic and acidic residues" evidence="1">
    <location>
        <begin position="460"/>
        <end position="501"/>
    </location>
</feature>
<feature type="chain" id="PRO_5043870432" description="SPT2 homolog N-terminal domain-containing protein" evidence="2">
    <location>
        <begin position="19"/>
        <end position="527"/>
    </location>
</feature>
<reference evidence="4" key="1">
    <citation type="submission" date="2022-08" db="UniProtKB">
        <authorList>
            <consortium name="EnsemblMetazoa"/>
        </authorList>
    </citation>
    <scope>IDENTIFICATION</scope>
    <source>
        <strain evidence="4">Israel</strain>
    </source>
</reference>
<evidence type="ECO:0000256" key="2">
    <source>
        <dbReference type="SAM" id="SignalP"/>
    </source>
</evidence>
<feature type="compositionally biased region" description="Low complexity" evidence="1">
    <location>
        <begin position="160"/>
        <end position="171"/>
    </location>
</feature>
<dbReference type="AlphaFoldDB" id="A0A1B0DBE8"/>
<feature type="region of interest" description="Disordered" evidence="1">
    <location>
        <begin position="115"/>
        <end position="135"/>
    </location>
</feature>
<feature type="region of interest" description="Disordered" evidence="1">
    <location>
        <begin position="151"/>
        <end position="289"/>
    </location>
</feature>
<evidence type="ECO:0000313" key="5">
    <source>
        <dbReference type="Proteomes" id="UP000092462"/>
    </source>
</evidence>
<name>A0A1B0DBE8_PHLPP</name>
<feature type="compositionally biased region" description="Basic and acidic residues" evidence="1">
    <location>
        <begin position="179"/>
        <end position="270"/>
    </location>
</feature>
<dbReference type="EMBL" id="AJVK01029912">
    <property type="status" value="NOT_ANNOTATED_CDS"/>
    <property type="molecule type" value="Genomic_DNA"/>
</dbReference>
<keyword evidence="5" id="KW-1185">Reference proteome</keyword>
<organism evidence="4 5">
    <name type="scientific">Phlebotomus papatasi</name>
    <name type="common">Sandfly</name>
    <dbReference type="NCBI Taxonomy" id="29031"/>
    <lineage>
        <taxon>Eukaryota</taxon>
        <taxon>Metazoa</taxon>
        <taxon>Ecdysozoa</taxon>
        <taxon>Arthropoda</taxon>
        <taxon>Hexapoda</taxon>
        <taxon>Insecta</taxon>
        <taxon>Pterygota</taxon>
        <taxon>Neoptera</taxon>
        <taxon>Endopterygota</taxon>
        <taxon>Diptera</taxon>
        <taxon>Nematocera</taxon>
        <taxon>Psychodoidea</taxon>
        <taxon>Psychodidae</taxon>
        <taxon>Phlebotomus</taxon>
        <taxon>Phlebotomus</taxon>
    </lineage>
</organism>
<protein>
    <recommendedName>
        <fullName evidence="3">SPT2 homolog N-terminal domain-containing protein</fullName>
    </recommendedName>
</protein>
<evidence type="ECO:0000259" key="3">
    <source>
        <dbReference type="Pfam" id="PF22878"/>
    </source>
</evidence>
<keyword evidence="2" id="KW-0732">Signal</keyword>